<dbReference type="Proteomes" id="UP000582659">
    <property type="component" value="Unassembled WGS sequence"/>
</dbReference>
<evidence type="ECO:0000313" key="2">
    <source>
        <dbReference type="EMBL" id="CAD5216982.1"/>
    </source>
</evidence>
<evidence type="ECO:0000313" key="4">
    <source>
        <dbReference type="Proteomes" id="UP000659654"/>
    </source>
</evidence>
<dbReference type="Proteomes" id="UP000095284">
    <property type="component" value="Unplaced"/>
</dbReference>
<accession>A0A1I7SDX1</accession>
<dbReference type="WBParaSite" id="BXY_1122900.1">
    <property type="protein sequence ID" value="BXY_1122900.1"/>
    <property type="gene ID" value="BXY_1122900"/>
</dbReference>
<keyword evidence="1" id="KW-0472">Membrane</keyword>
<keyword evidence="1" id="KW-1133">Transmembrane helix</keyword>
<keyword evidence="4" id="KW-1185">Reference proteome</keyword>
<evidence type="ECO:0000313" key="3">
    <source>
        <dbReference type="Proteomes" id="UP000095284"/>
    </source>
</evidence>
<dbReference type="EMBL" id="CAJFDI010000002">
    <property type="protein sequence ID" value="CAD5216982.1"/>
    <property type="molecule type" value="Genomic_DNA"/>
</dbReference>
<evidence type="ECO:0000256" key="1">
    <source>
        <dbReference type="SAM" id="Phobius"/>
    </source>
</evidence>
<organism evidence="3 5">
    <name type="scientific">Bursaphelenchus xylophilus</name>
    <name type="common">Pinewood nematode worm</name>
    <name type="synonym">Aphelenchoides xylophilus</name>
    <dbReference type="NCBI Taxonomy" id="6326"/>
    <lineage>
        <taxon>Eukaryota</taxon>
        <taxon>Metazoa</taxon>
        <taxon>Ecdysozoa</taxon>
        <taxon>Nematoda</taxon>
        <taxon>Chromadorea</taxon>
        <taxon>Rhabditida</taxon>
        <taxon>Tylenchina</taxon>
        <taxon>Tylenchomorpha</taxon>
        <taxon>Aphelenchoidea</taxon>
        <taxon>Aphelenchoididae</taxon>
        <taxon>Bursaphelenchus</taxon>
    </lineage>
</organism>
<dbReference type="EMBL" id="CAJFCV020000002">
    <property type="protein sequence ID" value="CAG9100342.1"/>
    <property type="molecule type" value="Genomic_DNA"/>
</dbReference>
<keyword evidence="1" id="KW-0812">Transmembrane</keyword>
<feature type="transmembrane region" description="Helical" evidence="1">
    <location>
        <begin position="78"/>
        <end position="98"/>
    </location>
</feature>
<gene>
    <name evidence="2" type="ORF">BXYJ_LOCUS4807</name>
</gene>
<protein>
    <submittedName>
        <fullName evidence="2">(pine wood nematode) hypothetical protein</fullName>
    </submittedName>
</protein>
<name>A0A1I7SDX1_BURXY</name>
<feature type="transmembrane region" description="Helical" evidence="1">
    <location>
        <begin position="42"/>
        <end position="66"/>
    </location>
</feature>
<dbReference type="Proteomes" id="UP000659654">
    <property type="component" value="Unassembled WGS sequence"/>
</dbReference>
<reference evidence="2" key="2">
    <citation type="submission" date="2020-09" db="EMBL/GenBank/DDBJ databases">
        <authorList>
            <person name="Kikuchi T."/>
        </authorList>
    </citation>
    <scope>NUCLEOTIDE SEQUENCE</scope>
    <source>
        <strain evidence="2">Ka4C1</strain>
    </source>
</reference>
<evidence type="ECO:0000313" key="5">
    <source>
        <dbReference type="WBParaSite" id="BXY_1122900.1"/>
    </source>
</evidence>
<reference evidence="5" key="1">
    <citation type="submission" date="2016-11" db="UniProtKB">
        <authorList>
            <consortium name="WormBaseParasite"/>
        </authorList>
    </citation>
    <scope>IDENTIFICATION</scope>
</reference>
<dbReference type="AlphaFoldDB" id="A0A1I7SDX1"/>
<proteinExistence type="predicted"/>
<sequence length="301" mass="33555">MGLTEKVEKLAVKARYCPVPGGFNSRCYHSRFWESAVRKDRLLTSLLGVALVISFSATVLETVVYAVEGDVWRINISLLVYTAFSALLLLYLTTAFILKQVVLAMQGIDSGIIAKHDPTLVQVLRENRAVWADSGLSHREILTRLYCYQPFDTELEDVIDAPLSSRLQDVLPFSVSLRSPLFIARPPQKGTHFFSEDHFPTPHKCVRIFSIRSRGVSLSSNGETKERMVVPAHCTLWKVPGPAAERVHDSDRAFPDVLRGASRILRGSSEDGDWLTKRAMRSKDGARVSVDEGFSSCQSDA</sequence>